<proteinExistence type="predicted"/>
<evidence type="ECO:0000313" key="2">
    <source>
        <dbReference type="Proteomes" id="UP000239589"/>
    </source>
</evidence>
<dbReference type="OrthoDB" id="9776792at2"/>
<dbReference type="EMBL" id="PGEM01000096">
    <property type="protein sequence ID" value="PPJ62793.1"/>
    <property type="molecule type" value="Genomic_DNA"/>
</dbReference>
<comment type="caution">
    <text evidence="1">The sequence shown here is derived from an EMBL/GenBank/DDBJ whole genome shotgun (WGS) entry which is preliminary data.</text>
</comment>
<dbReference type="Proteomes" id="UP000239589">
    <property type="component" value="Unassembled WGS sequence"/>
</dbReference>
<protein>
    <recommendedName>
        <fullName evidence="3">Type I-C CRISPR-associated protein Cas7/Csd2</fullName>
    </recommendedName>
</protein>
<name>A0A2S6CSQ5_9CYAN</name>
<accession>A0A2S6CSQ5</accession>
<dbReference type="AlphaFoldDB" id="A0A2S6CSQ5"/>
<dbReference type="InterPro" id="IPR006482">
    <property type="entry name" value="Cas7_Csh2/Csh2"/>
</dbReference>
<reference evidence="1 2" key="1">
    <citation type="submission" date="2018-02" db="EMBL/GenBank/DDBJ databases">
        <title>Discovery of a pederin family compound in a non-symbiotic bloom-forming cyanobacterium.</title>
        <authorList>
            <person name="Kust A."/>
            <person name="Mares J."/>
            <person name="Jokela J."/>
            <person name="Urajova P."/>
            <person name="Hajek J."/>
            <person name="Saurav K."/>
            <person name="Voracova K."/>
            <person name="Fewer D.P."/>
            <person name="Haapaniemi E."/>
            <person name="Permi P."/>
            <person name="Rehakova K."/>
            <person name="Sivonen K."/>
            <person name="Hrouzek P."/>
        </authorList>
    </citation>
    <scope>NUCLEOTIDE SEQUENCE [LARGE SCALE GENOMIC DNA]</scope>
    <source>
        <strain evidence="1 2">CHARLIE-1</strain>
    </source>
</reference>
<dbReference type="GO" id="GO:0043571">
    <property type="term" value="P:maintenance of CRISPR repeat elements"/>
    <property type="evidence" value="ECO:0007669"/>
    <property type="project" value="InterPro"/>
</dbReference>
<gene>
    <name evidence="1" type="ORF">CUN59_13675</name>
</gene>
<evidence type="ECO:0000313" key="1">
    <source>
        <dbReference type="EMBL" id="PPJ62793.1"/>
    </source>
</evidence>
<organism evidence="1 2">
    <name type="scientific">Cuspidothrix issatschenkoi CHARLIE-1</name>
    <dbReference type="NCBI Taxonomy" id="2052836"/>
    <lineage>
        <taxon>Bacteria</taxon>
        <taxon>Bacillati</taxon>
        <taxon>Cyanobacteriota</taxon>
        <taxon>Cyanophyceae</taxon>
        <taxon>Nostocales</taxon>
        <taxon>Aphanizomenonaceae</taxon>
        <taxon>Cuspidothrix</taxon>
    </lineage>
</organism>
<dbReference type="Pfam" id="PF05107">
    <property type="entry name" value="Cas_Cas7"/>
    <property type="match status" value="1"/>
</dbReference>
<dbReference type="RefSeq" id="WP_104388360.1">
    <property type="nucleotide sequence ID" value="NZ_PGEM01000096.1"/>
</dbReference>
<sequence>MTVHLDPTKKHDAILLFDCLDGNPNGDPDAGNQPRIDPQTNQGLVTDACLKRKVRNYVEMVGKDESTPEKYKIFVEEGSVLTQTVSRAYTQVGLPEKTSSVEDQQKVADWMQRNYYDLRMFGAVLAS</sequence>
<evidence type="ECO:0008006" key="3">
    <source>
        <dbReference type="Google" id="ProtNLM"/>
    </source>
</evidence>
<keyword evidence="2" id="KW-1185">Reference proteome</keyword>